<gene>
    <name evidence="3" type="ORF">KI809_03720</name>
</gene>
<evidence type="ECO:0000313" key="3">
    <source>
        <dbReference type="EMBL" id="MBT0663401.1"/>
    </source>
</evidence>
<protein>
    <submittedName>
        <fullName evidence="3">ATP-grasp domain-containing protein</fullName>
    </submittedName>
</protein>
<reference evidence="3 4" key="1">
    <citation type="submission" date="2021-05" db="EMBL/GenBank/DDBJ databases">
        <title>The draft genome of Geobacter pelophilus DSM 12255.</title>
        <authorList>
            <person name="Xu Z."/>
            <person name="Masuda Y."/>
            <person name="Itoh H."/>
            <person name="Senoo K."/>
        </authorList>
    </citation>
    <scope>NUCLEOTIDE SEQUENCE [LARGE SCALE GENOMIC DNA]</scope>
    <source>
        <strain evidence="3 4">DSM 12255</strain>
    </source>
</reference>
<dbReference type="GO" id="GO:0005524">
    <property type="term" value="F:ATP binding"/>
    <property type="evidence" value="ECO:0007669"/>
    <property type="project" value="UniProtKB-UniRule"/>
</dbReference>
<keyword evidence="1" id="KW-0547">Nucleotide-binding</keyword>
<keyword evidence="1" id="KW-0067">ATP-binding</keyword>
<feature type="domain" description="ATP-grasp" evidence="2">
    <location>
        <begin position="113"/>
        <end position="284"/>
    </location>
</feature>
<dbReference type="Proteomes" id="UP000811899">
    <property type="component" value="Unassembled WGS sequence"/>
</dbReference>
<keyword evidence="4" id="KW-1185">Reference proteome</keyword>
<dbReference type="SUPFAM" id="SSF56059">
    <property type="entry name" value="Glutathione synthetase ATP-binding domain-like"/>
    <property type="match status" value="1"/>
</dbReference>
<dbReference type="AlphaFoldDB" id="A0AAW4L857"/>
<organism evidence="3 4">
    <name type="scientific">Geoanaerobacter pelophilus</name>
    <dbReference type="NCBI Taxonomy" id="60036"/>
    <lineage>
        <taxon>Bacteria</taxon>
        <taxon>Pseudomonadati</taxon>
        <taxon>Thermodesulfobacteriota</taxon>
        <taxon>Desulfuromonadia</taxon>
        <taxon>Geobacterales</taxon>
        <taxon>Geobacteraceae</taxon>
        <taxon>Geoanaerobacter</taxon>
    </lineage>
</organism>
<name>A0AAW4L857_9BACT</name>
<dbReference type="GO" id="GO:0046872">
    <property type="term" value="F:metal ion binding"/>
    <property type="evidence" value="ECO:0007669"/>
    <property type="project" value="InterPro"/>
</dbReference>
<dbReference type="RefSeq" id="WP_214170141.1">
    <property type="nucleotide sequence ID" value="NZ_JAHCVJ010000001.1"/>
</dbReference>
<evidence type="ECO:0000259" key="2">
    <source>
        <dbReference type="PROSITE" id="PS50975"/>
    </source>
</evidence>
<dbReference type="Pfam" id="PF15632">
    <property type="entry name" value="ATPgrasp_Ter"/>
    <property type="match status" value="1"/>
</dbReference>
<dbReference type="Gene3D" id="3.30.470.20">
    <property type="entry name" value="ATP-grasp fold, B domain"/>
    <property type="match status" value="1"/>
</dbReference>
<sequence>MNQVNVLVFPCGSEIGLEIYNSLKYSIHVSLYGASSVVSNHGKYVYDNYTDGLPYVDSPEFLDRINALIDGNKIDYVFPAHDSVLLKLSNERQGLHAHLITSPQETCAICRSKKATYEKFNALLPVPTVYTMDAIDSILPVFMKPDVGQGSKGTHLAVSRGEAEFYLAKDPTLLMLEYLPGKEYTVDCFSDRNGTLRFAGARERIRISNGISVDTKPIVNDTFKRLATIINDNLCFRGAWFFQVKENWAGDLTLLEVAPRIAGSMGLYRSLGVNFALLSLFDAQGLDVDIMINSYGIEMDRALANRYHTDLKFEHVYIDLDDCIIKGGRVNPLIVAFLYQCIADSIKIHLITRHNGELKATLVQYRLDALFDTITHLNREDLKSSYLKERNAIFIDDSFSERREINKALGIPVFAPDALECLMKW</sequence>
<dbReference type="PROSITE" id="PS50975">
    <property type="entry name" value="ATP_GRASP"/>
    <property type="match status" value="1"/>
</dbReference>
<accession>A0AAW4L857</accession>
<dbReference type="EMBL" id="JAHCVJ010000001">
    <property type="protein sequence ID" value="MBT0663401.1"/>
    <property type="molecule type" value="Genomic_DNA"/>
</dbReference>
<evidence type="ECO:0000313" key="4">
    <source>
        <dbReference type="Proteomes" id="UP000811899"/>
    </source>
</evidence>
<comment type="caution">
    <text evidence="3">The sequence shown here is derived from an EMBL/GenBank/DDBJ whole genome shotgun (WGS) entry which is preliminary data.</text>
</comment>
<evidence type="ECO:0000256" key="1">
    <source>
        <dbReference type="PROSITE-ProRule" id="PRU00409"/>
    </source>
</evidence>
<dbReference type="InterPro" id="IPR011761">
    <property type="entry name" value="ATP-grasp"/>
</dbReference>
<dbReference type="Gene3D" id="3.40.50.20">
    <property type="match status" value="1"/>
</dbReference>
<proteinExistence type="predicted"/>